<dbReference type="InterPro" id="IPR057226">
    <property type="entry name" value="DUF7904"/>
</dbReference>
<organism evidence="4 5">
    <name type="scientific">Lithohypha guttulata</name>
    <dbReference type="NCBI Taxonomy" id="1690604"/>
    <lineage>
        <taxon>Eukaryota</taxon>
        <taxon>Fungi</taxon>
        <taxon>Dikarya</taxon>
        <taxon>Ascomycota</taxon>
        <taxon>Pezizomycotina</taxon>
        <taxon>Eurotiomycetes</taxon>
        <taxon>Chaetothyriomycetidae</taxon>
        <taxon>Chaetothyriales</taxon>
        <taxon>Trichomeriaceae</taxon>
        <taxon>Lithohypha</taxon>
    </lineage>
</organism>
<feature type="region of interest" description="Disordered" evidence="1">
    <location>
        <begin position="711"/>
        <end position="803"/>
    </location>
</feature>
<feature type="compositionally biased region" description="Basic residues" evidence="1">
    <location>
        <begin position="942"/>
        <end position="953"/>
    </location>
</feature>
<reference evidence="4 5" key="1">
    <citation type="submission" date="2023-08" db="EMBL/GenBank/DDBJ databases">
        <title>Black Yeasts Isolated from many extreme environments.</title>
        <authorList>
            <person name="Coleine C."/>
            <person name="Stajich J.E."/>
            <person name="Selbmann L."/>
        </authorList>
    </citation>
    <scope>NUCLEOTIDE SEQUENCE [LARGE SCALE GENOMIC DNA]</scope>
    <source>
        <strain evidence="4 5">CCFEE 5885</strain>
    </source>
</reference>
<proteinExistence type="predicted"/>
<evidence type="ECO:0000313" key="4">
    <source>
        <dbReference type="EMBL" id="KAK5094600.1"/>
    </source>
</evidence>
<feature type="compositionally biased region" description="Polar residues" evidence="1">
    <location>
        <begin position="296"/>
        <end position="321"/>
    </location>
</feature>
<feature type="compositionally biased region" description="Polar residues" evidence="1">
    <location>
        <begin position="451"/>
        <end position="465"/>
    </location>
</feature>
<protein>
    <recommendedName>
        <fullName evidence="6">DUF4045 domain-containing protein</fullName>
    </recommendedName>
</protein>
<evidence type="ECO:0008006" key="6">
    <source>
        <dbReference type="Google" id="ProtNLM"/>
    </source>
</evidence>
<dbReference type="EMBL" id="JAVRRG010000033">
    <property type="protein sequence ID" value="KAK5094600.1"/>
    <property type="molecule type" value="Genomic_DNA"/>
</dbReference>
<feature type="domain" description="DUF7904" evidence="3">
    <location>
        <begin position="1249"/>
        <end position="1347"/>
    </location>
</feature>
<gene>
    <name evidence="4" type="ORF">LTR24_003541</name>
</gene>
<feature type="region of interest" description="Disordered" evidence="1">
    <location>
        <begin position="1"/>
        <end position="658"/>
    </location>
</feature>
<dbReference type="Pfam" id="PF25480">
    <property type="entry name" value="DUF7904"/>
    <property type="match status" value="1"/>
</dbReference>
<dbReference type="SMART" id="SM00262">
    <property type="entry name" value="GEL"/>
    <property type="match status" value="2"/>
</dbReference>
<feature type="compositionally biased region" description="Polar residues" evidence="1">
    <location>
        <begin position="216"/>
        <end position="236"/>
    </location>
</feature>
<feature type="compositionally biased region" description="Low complexity" evidence="1">
    <location>
        <begin position="391"/>
        <end position="403"/>
    </location>
</feature>
<feature type="domain" description="DUF4045" evidence="2">
    <location>
        <begin position="8"/>
        <end position="716"/>
    </location>
</feature>
<sequence>MSANNDGSESVDHFLARIAGTPQGRNEATRRMDEEFLKGRQERQARRLERARSISPSKTGPAKASSLSLDPPSTADRALNPPVDFSPQPKTLTRTHAISGRTSPAKEPEATSPRPLPSPTRSDSLSSSPQTATGLARSGTLSWQQRPASRDGLRQRPLSGFATVRTLPRPSEENDQQEEPSRKEIAASLAQKDPTWFRQTQERGLASAAFRKNQVEDTPQSSTSRSMQLPGMSQSREASKSPVPEDRREQQERHSGIDQRDVDRFKRGTTPDIAALRSSMIEKPPPLRPNRHDSTTARPLSLDTSNTEEGTPDLTRSSSILAHNRPASPTKGLGGFVESAMMRRSDSVSKRWSVKANTGLKRGDSIAGARPLSLHGRGMSRDTPSTRADTPSSPLTSSRPGSSHNVEAAISPVLQNESTQEQRNHSPDAKGREPSDLSSPTRVEQPAARPQTPTEDAQLARSPSKTMDPRRWSPTKSTWLESALQQAEPPKMHPMKEEQPKWKIDLQRSKSQRASRDVSPDKRPQSQDPFLKDTSAPESPAIKSQPKPTITNPASTGRGKSPPGSAKVPSEEDAAQTRDLAVTQQQEPASIKADPVKEEPKVEPERLEGLSKTAVSDSSKKAPVLKPKPQTPPKTDFRATLKSRTPGPEQNNGAEPEFKSMFGKLKRTTTQNYVAPDELKSNILSGKAALNLTGGPVKAKRVDEFKESILSKKEEMKAAGVKSPPPADPTEEQEAPVPEALARRKTLSKAGVPNPALFEPNSKQEKPKLAMKPDFTPKALDTKEPGPGAKKPFEGSPSEPLDEAKVKAIAPLKGEKFVSTKPFIRQAQPAPLATHKPVEAVVSSRKPDVTGSSRDNLTLSKTVSSQPTVRVPEASPPKAEIPPASKLASRLNPNLATMLSRGPSPRPQASPNASTDDLSSTSSPPSTKKNESADNGSLTHMTKGRAKGPKRRAPKAEPAPTTTSKSIASIRPVGSTPAEAPEKQTPITVPKPSTVAGAEAPATLPALERPAALVPKPLRTWGSNTPKSASPVPAPLRELVQPKTQSRPGKDDQAIQHVDGASDMTKPKPPVASKSPELRKVSSPSSIDEKLKPSPLSPTPRKPSWSHSPKPSVPVGPATPTKLMTAPVLEASRDVETPKRSETTIAQVERKDTKPPAAAKPTTIQGLGLKMSPSPQANKAAPKPRVLTPPPEREIKREQSHQPQQIREVLEGYVGVLPKEHDKADFDAQQFLASAKTIEDKIKTLQCTVKEITGDGKKTAMPPQQEHILYEESMYLITHKFSTEAGATTSEVYLWRGDRVADASVEDAQLFCRRDAREHSAKLEVVKQGKESSNLIQALGGILIVRRSKSSALYMLCGRRHLGHIVFDEVEMEASSLCPGFAYVISAPFGKLYLWKGKGAGVDEISSAKLIGMDLGLTGEIEEVDQGSEPTAFWAALGPRSNITWSEGWHQRAKTNEFPTALYRIEHERPGMLTNLASWGLKRSASPAKQQIKATCERIHPYTQNDLDTPAIHIVDAYRTLYILLTRQCASKAPEFITALYLAQDFAMLSPAIQDRPMLPTCYVVAGEMTSDVKACFRKWSALEGNEFVGRESLCVRLEEVMEALDL</sequence>
<comment type="caution">
    <text evidence="4">The sequence shown here is derived from an EMBL/GenBank/DDBJ whole genome shotgun (WGS) entry which is preliminary data.</text>
</comment>
<feature type="compositionally biased region" description="Basic and acidic residues" evidence="1">
    <location>
        <begin position="420"/>
        <end position="435"/>
    </location>
</feature>
<feature type="compositionally biased region" description="Basic and acidic residues" evidence="1">
    <location>
        <begin position="490"/>
        <end position="525"/>
    </location>
</feature>
<feature type="compositionally biased region" description="Basic and acidic residues" evidence="1">
    <location>
        <begin position="594"/>
        <end position="609"/>
    </location>
</feature>
<feature type="compositionally biased region" description="Low complexity" evidence="1">
    <location>
        <begin position="914"/>
        <end position="927"/>
    </location>
</feature>
<dbReference type="Gene3D" id="3.40.20.10">
    <property type="entry name" value="Severin"/>
    <property type="match status" value="3"/>
</dbReference>
<evidence type="ECO:0000259" key="2">
    <source>
        <dbReference type="Pfam" id="PF13254"/>
    </source>
</evidence>
<dbReference type="Proteomes" id="UP001345013">
    <property type="component" value="Unassembled WGS sequence"/>
</dbReference>
<dbReference type="InterPro" id="IPR025118">
    <property type="entry name" value="DUF4045"/>
</dbReference>
<dbReference type="SUPFAM" id="SSF55753">
    <property type="entry name" value="Actin depolymerizing proteins"/>
    <property type="match status" value="2"/>
</dbReference>
<evidence type="ECO:0000313" key="5">
    <source>
        <dbReference type="Proteomes" id="UP001345013"/>
    </source>
</evidence>
<feature type="compositionally biased region" description="Basic and acidic residues" evidence="1">
    <location>
        <begin position="237"/>
        <end position="266"/>
    </location>
</feature>
<accession>A0ABR0KEP5</accession>
<feature type="compositionally biased region" description="Basic and acidic residues" evidence="1">
    <location>
        <begin position="1131"/>
        <end position="1154"/>
    </location>
</feature>
<feature type="region of interest" description="Disordered" evidence="1">
    <location>
        <begin position="826"/>
        <end position="1204"/>
    </location>
</feature>
<evidence type="ECO:0000259" key="3">
    <source>
        <dbReference type="Pfam" id="PF25480"/>
    </source>
</evidence>
<keyword evidence="5" id="KW-1185">Reference proteome</keyword>
<feature type="compositionally biased region" description="Polar residues" evidence="1">
    <location>
        <begin position="546"/>
        <end position="555"/>
    </location>
</feature>
<feature type="compositionally biased region" description="Low complexity" evidence="1">
    <location>
        <begin position="119"/>
        <end position="129"/>
    </location>
</feature>
<name>A0ABR0KEP5_9EURO</name>
<feature type="compositionally biased region" description="Basic and acidic residues" evidence="1">
    <location>
        <begin position="1191"/>
        <end position="1200"/>
    </location>
</feature>
<feature type="compositionally biased region" description="Polar residues" evidence="1">
    <location>
        <begin position="88"/>
        <end position="102"/>
    </location>
</feature>
<dbReference type="Pfam" id="PF13254">
    <property type="entry name" value="DUF4045"/>
    <property type="match status" value="1"/>
</dbReference>
<feature type="compositionally biased region" description="Polar residues" evidence="1">
    <location>
        <begin position="850"/>
        <end position="868"/>
    </location>
</feature>
<dbReference type="InterPro" id="IPR029006">
    <property type="entry name" value="ADF-H/Gelsolin-like_dom_sf"/>
</dbReference>
<feature type="compositionally biased region" description="Basic and acidic residues" evidence="1">
    <location>
        <begin position="27"/>
        <end position="52"/>
    </location>
</feature>
<evidence type="ECO:0000256" key="1">
    <source>
        <dbReference type="SAM" id="MobiDB-lite"/>
    </source>
</evidence>
<feature type="compositionally biased region" description="Polar residues" evidence="1">
    <location>
        <begin position="474"/>
        <end position="485"/>
    </location>
</feature>
<dbReference type="InterPro" id="IPR007122">
    <property type="entry name" value="Villin/Gelsolin"/>
</dbReference>